<evidence type="ECO:0000256" key="5">
    <source>
        <dbReference type="ARBA" id="ARBA00022692"/>
    </source>
</evidence>
<evidence type="ECO:0000256" key="4">
    <source>
        <dbReference type="ARBA" id="ARBA00022475"/>
    </source>
</evidence>
<evidence type="ECO:0000256" key="12">
    <source>
        <dbReference type="RuleBase" id="RU362010"/>
    </source>
</evidence>
<dbReference type="GO" id="GO:0015095">
    <property type="term" value="F:magnesium ion transmembrane transporter activity"/>
    <property type="evidence" value="ECO:0007669"/>
    <property type="project" value="UniProtKB-UniRule"/>
</dbReference>
<protein>
    <recommendedName>
        <fullName evidence="12">Magnesium transport protein CorA</fullName>
    </recommendedName>
</protein>
<keyword evidence="3 12" id="KW-0813">Transport</keyword>
<evidence type="ECO:0000256" key="2">
    <source>
        <dbReference type="ARBA" id="ARBA00009765"/>
    </source>
</evidence>
<proteinExistence type="inferred from homology"/>
<evidence type="ECO:0000313" key="14">
    <source>
        <dbReference type="EMBL" id="QDT73553.1"/>
    </source>
</evidence>
<gene>
    <name evidence="14" type="primary">corA_3</name>
    <name evidence="12" type="synonym">corA</name>
    <name evidence="14" type="ORF">I41_27420</name>
</gene>
<evidence type="ECO:0000256" key="3">
    <source>
        <dbReference type="ARBA" id="ARBA00022448"/>
    </source>
</evidence>
<keyword evidence="7 12" id="KW-1133">Transmembrane helix</keyword>
<evidence type="ECO:0000256" key="6">
    <source>
        <dbReference type="ARBA" id="ARBA00022842"/>
    </source>
</evidence>
<keyword evidence="5 12" id="KW-0812">Transmembrane</keyword>
<dbReference type="EMBL" id="CP036339">
    <property type="protein sequence ID" value="QDT73553.1"/>
    <property type="molecule type" value="Genomic_DNA"/>
</dbReference>
<comment type="subcellular location">
    <subcellularLocation>
        <location evidence="1">Cell membrane</location>
        <topology evidence="1">Multi-pass membrane protein</topology>
    </subcellularLocation>
    <subcellularLocation>
        <location evidence="12">Membrane</location>
        <topology evidence="12">Multi-pass membrane protein</topology>
    </subcellularLocation>
</comment>
<evidence type="ECO:0000256" key="10">
    <source>
        <dbReference type="ARBA" id="ARBA00034269"/>
    </source>
</evidence>
<keyword evidence="9 12" id="KW-0472">Membrane</keyword>
<evidence type="ECO:0000313" key="15">
    <source>
        <dbReference type="Proteomes" id="UP000317909"/>
    </source>
</evidence>
<comment type="catalytic activity">
    <reaction evidence="10">
        <text>Mg(2+)(in) = Mg(2+)(out)</text>
        <dbReference type="Rhea" id="RHEA:29827"/>
        <dbReference type="ChEBI" id="CHEBI:18420"/>
    </reaction>
</comment>
<dbReference type="Pfam" id="PF01544">
    <property type="entry name" value="CorA"/>
    <property type="match status" value="1"/>
</dbReference>
<dbReference type="SUPFAM" id="SSF143865">
    <property type="entry name" value="CorA soluble domain-like"/>
    <property type="match status" value="1"/>
</dbReference>
<name>A0A517TYV2_9BACT</name>
<dbReference type="InterPro" id="IPR002523">
    <property type="entry name" value="MgTranspt_CorA/ZnTranspt_ZntB"/>
</dbReference>
<accession>A0A517TYV2</accession>
<dbReference type="KEGG" id="llh:I41_27420"/>
<feature type="region of interest" description="Disordered" evidence="13">
    <location>
        <begin position="1"/>
        <end position="32"/>
    </location>
</feature>
<evidence type="ECO:0000256" key="8">
    <source>
        <dbReference type="ARBA" id="ARBA00023065"/>
    </source>
</evidence>
<reference evidence="14 15" key="1">
    <citation type="submission" date="2019-02" db="EMBL/GenBank/DDBJ databases">
        <title>Deep-cultivation of Planctomycetes and their phenomic and genomic characterization uncovers novel biology.</title>
        <authorList>
            <person name="Wiegand S."/>
            <person name="Jogler M."/>
            <person name="Boedeker C."/>
            <person name="Pinto D."/>
            <person name="Vollmers J."/>
            <person name="Rivas-Marin E."/>
            <person name="Kohn T."/>
            <person name="Peeters S.H."/>
            <person name="Heuer A."/>
            <person name="Rast P."/>
            <person name="Oberbeckmann S."/>
            <person name="Bunk B."/>
            <person name="Jeske O."/>
            <person name="Meyerdierks A."/>
            <person name="Storesund J.E."/>
            <person name="Kallscheuer N."/>
            <person name="Luecker S."/>
            <person name="Lage O.M."/>
            <person name="Pohl T."/>
            <person name="Merkel B.J."/>
            <person name="Hornburger P."/>
            <person name="Mueller R.-W."/>
            <person name="Bruemmer F."/>
            <person name="Labrenz M."/>
            <person name="Spormann A.M."/>
            <person name="Op den Camp H."/>
            <person name="Overmann J."/>
            <person name="Amann R."/>
            <person name="Jetten M.S.M."/>
            <person name="Mascher T."/>
            <person name="Medema M.H."/>
            <person name="Devos D.P."/>
            <person name="Kaster A.-K."/>
            <person name="Ovreas L."/>
            <person name="Rohde M."/>
            <person name="Galperin M.Y."/>
            <person name="Jogler C."/>
        </authorList>
    </citation>
    <scope>NUCLEOTIDE SEQUENCE [LARGE SCALE GENOMIC DNA]</scope>
    <source>
        <strain evidence="14 15">I41</strain>
    </source>
</reference>
<evidence type="ECO:0000256" key="11">
    <source>
        <dbReference type="ARBA" id="ARBA00045497"/>
    </source>
</evidence>
<evidence type="ECO:0000256" key="13">
    <source>
        <dbReference type="SAM" id="MobiDB-lite"/>
    </source>
</evidence>
<dbReference type="AlphaFoldDB" id="A0A517TYV2"/>
<dbReference type="OrthoDB" id="9803416at2"/>
<dbReference type="InterPro" id="IPR045861">
    <property type="entry name" value="CorA_cytoplasmic_dom"/>
</dbReference>
<dbReference type="Gene3D" id="1.20.58.340">
    <property type="entry name" value="Magnesium transport protein CorA, transmembrane region"/>
    <property type="match status" value="2"/>
</dbReference>
<comment type="function">
    <text evidence="11">Mediates influx of magnesium ions. Alternates between open and closed states. Activated by low cytoplasmic Mg(2+) levels. Inactive when cytoplasmic Mg(2+) levels are high.</text>
</comment>
<dbReference type="RefSeq" id="WP_145433130.1">
    <property type="nucleotide sequence ID" value="NZ_CP036339.1"/>
</dbReference>
<dbReference type="GO" id="GO:0005886">
    <property type="term" value="C:plasma membrane"/>
    <property type="evidence" value="ECO:0007669"/>
    <property type="project" value="UniProtKB-SubCell"/>
</dbReference>
<evidence type="ECO:0000256" key="9">
    <source>
        <dbReference type="ARBA" id="ARBA00023136"/>
    </source>
</evidence>
<feature type="transmembrane region" description="Helical" evidence="12">
    <location>
        <begin position="331"/>
        <end position="351"/>
    </location>
</feature>
<dbReference type="Proteomes" id="UP000317909">
    <property type="component" value="Chromosome"/>
</dbReference>
<dbReference type="InterPro" id="IPR045863">
    <property type="entry name" value="CorA_TM1_TM2"/>
</dbReference>
<feature type="transmembrane region" description="Helical" evidence="12">
    <location>
        <begin position="300"/>
        <end position="319"/>
    </location>
</feature>
<keyword evidence="6 12" id="KW-0460">Magnesium</keyword>
<dbReference type="PANTHER" id="PTHR46494:SF1">
    <property type="entry name" value="CORA FAMILY METAL ION TRANSPORTER (EUROFUNG)"/>
    <property type="match status" value="1"/>
</dbReference>
<comment type="similarity">
    <text evidence="2 12">Belongs to the CorA metal ion transporter (MIT) (TC 1.A.35) family.</text>
</comment>
<dbReference type="SUPFAM" id="SSF144083">
    <property type="entry name" value="Magnesium transport protein CorA, transmembrane region"/>
    <property type="match status" value="1"/>
</dbReference>
<evidence type="ECO:0000256" key="7">
    <source>
        <dbReference type="ARBA" id="ARBA00022989"/>
    </source>
</evidence>
<dbReference type="GO" id="GO:0050897">
    <property type="term" value="F:cobalt ion binding"/>
    <property type="evidence" value="ECO:0007669"/>
    <property type="project" value="TreeGrafter"/>
</dbReference>
<sequence length="357" mass="40188">MRYHGAGPAHDLARTDNNVTPESSAHASPAPPSSVINSAAYCNGVRVAFVPIPDLGDAWRHSDRFFWVGLYEPSEPLLAHIQQAFGLHDLAIEDAHQAHQRPKLEIYDDSMFVVLRTARLCADGEHRIEFGETHVFVGPRYVVTVRHGSLQSHVGLRARCEASPHMLAQGEGFVLHALMDFIVDQYFPILDALQDELDELEEQIFSGTFVRSVTARLYHLRRDLLGLKQAVTPLIDVLARLSRSTSQLIPPHTQPYFQDVHDHVVRIAELINNLEQLSHIALEAKFALISVAQNEDTKRLAAWAAIIAVPTLIAGLYGMNFDFMPETKWVYGYPVAVLAMLTICGLLYRWFRKVKWL</sequence>
<dbReference type="PANTHER" id="PTHR46494">
    <property type="entry name" value="CORA FAMILY METAL ION TRANSPORTER (EUROFUNG)"/>
    <property type="match status" value="1"/>
</dbReference>
<dbReference type="NCBIfam" id="TIGR00383">
    <property type="entry name" value="corA"/>
    <property type="match status" value="1"/>
</dbReference>
<dbReference type="InterPro" id="IPR004488">
    <property type="entry name" value="Mg/Co-transport_prot_CorA"/>
</dbReference>
<evidence type="ECO:0000256" key="1">
    <source>
        <dbReference type="ARBA" id="ARBA00004651"/>
    </source>
</evidence>
<dbReference type="GO" id="GO:0000287">
    <property type="term" value="F:magnesium ion binding"/>
    <property type="evidence" value="ECO:0007669"/>
    <property type="project" value="TreeGrafter"/>
</dbReference>
<keyword evidence="4 12" id="KW-1003">Cell membrane</keyword>
<dbReference type="FunFam" id="1.20.58.340:FF:000004">
    <property type="entry name" value="Magnesium transport protein CorA"/>
    <property type="match status" value="1"/>
</dbReference>
<dbReference type="CDD" id="cd12830">
    <property type="entry name" value="MtCorA-like"/>
    <property type="match status" value="1"/>
</dbReference>
<keyword evidence="8 12" id="KW-0406">Ion transport</keyword>
<organism evidence="14 15">
    <name type="scientific">Lacipirellula limnantheis</name>
    <dbReference type="NCBI Taxonomy" id="2528024"/>
    <lineage>
        <taxon>Bacteria</taxon>
        <taxon>Pseudomonadati</taxon>
        <taxon>Planctomycetota</taxon>
        <taxon>Planctomycetia</taxon>
        <taxon>Pirellulales</taxon>
        <taxon>Lacipirellulaceae</taxon>
        <taxon>Lacipirellula</taxon>
    </lineage>
</organism>
<keyword evidence="15" id="KW-1185">Reference proteome</keyword>
<dbReference type="Gene3D" id="3.30.460.20">
    <property type="entry name" value="CorA soluble domain-like"/>
    <property type="match status" value="1"/>
</dbReference>
<dbReference type="GO" id="GO:0015087">
    <property type="term" value="F:cobalt ion transmembrane transporter activity"/>
    <property type="evidence" value="ECO:0007669"/>
    <property type="project" value="UniProtKB-UniRule"/>
</dbReference>